<dbReference type="CDD" id="cd03235">
    <property type="entry name" value="ABC_Metallic_Cations"/>
    <property type="match status" value="1"/>
</dbReference>
<comment type="similarity">
    <text evidence="1">Belongs to the ABC transporter superfamily.</text>
</comment>
<dbReference type="InterPro" id="IPR050153">
    <property type="entry name" value="Metal_Ion_Import_ABC"/>
</dbReference>
<dbReference type="GO" id="GO:0005524">
    <property type="term" value="F:ATP binding"/>
    <property type="evidence" value="ECO:0007669"/>
    <property type="project" value="UniProtKB-KW"/>
</dbReference>
<dbReference type="SUPFAM" id="SSF52540">
    <property type="entry name" value="P-loop containing nucleoside triphosphate hydrolases"/>
    <property type="match status" value="1"/>
</dbReference>
<dbReference type="Gene3D" id="3.40.50.300">
    <property type="entry name" value="P-loop containing nucleotide triphosphate hydrolases"/>
    <property type="match status" value="1"/>
</dbReference>
<dbReference type="OrthoDB" id="9806726at2"/>
<dbReference type="RefSeq" id="WP_121010989.1">
    <property type="nucleotide sequence ID" value="NZ_RCCJ01000001.1"/>
</dbReference>
<evidence type="ECO:0000256" key="3">
    <source>
        <dbReference type="ARBA" id="ARBA00022741"/>
    </source>
</evidence>
<dbReference type="GO" id="GO:0016887">
    <property type="term" value="F:ATP hydrolysis activity"/>
    <property type="evidence" value="ECO:0007669"/>
    <property type="project" value="InterPro"/>
</dbReference>
<dbReference type="Proteomes" id="UP000267841">
    <property type="component" value="Unassembled WGS sequence"/>
</dbReference>
<gene>
    <name evidence="6" type="ORF">BCF55_1049</name>
</gene>
<dbReference type="InterPro" id="IPR017871">
    <property type="entry name" value="ABC_transporter-like_CS"/>
</dbReference>
<name>A0A497XP70_9AQUI</name>
<dbReference type="InterPro" id="IPR003439">
    <property type="entry name" value="ABC_transporter-like_ATP-bd"/>
</dbReference>
<dbReference type="PANTHER" id="PTHR42734:SF17">
    <property type="entry name" value="METAL TRANSPORT SYSTEM ATP-BINDING PROTEIN TM_0124-RELATED"/>
    <property type="match status" value="1"/>
</dbReference>
<dbReference type="PROSITE" id="PS00211">
    <property type="entry name" value="ABC_TRANSPORTER_1"/>
    <property type="match status" value="1"/>
</dbReference>
<dbReference type="EMBL" id="RCCJ01000001">
    <property type="protein sequence ID" value="RLJ70766.1"/>
    <property type="molecule type" value="Genomic_DNA"/>
</dbReference>
<keyword evidence="7" id="KW-1185">Reference proteome</keyword>
<keyword evidence="2" id="KW-0813">Transport</keyword>
<reference evidence="6 7" key="1">
    <citation type="submission" date="2018-10" db="EMBL/GenBank/DDBJ databases">
        <title>Genomic Encyclopedia of Archaeal and Bacterial Type Strains, Phase II (KMG-II): from individual species to whole genera.</title>
        <authorList>
            <person name="Goeker M."/>
        </authorList>
    </citation>
    <scope>NUCLEOTIDE SEQUENCE [LARGE SCALE GENOMIC DNA]</scope>
    <source>
        <strain evidence="6 7">DSM 16510</strain>
    </source>
</reference>
<protein>
    <submittedName>
        <fullName evidence="6">Zinc transport system ATP-binding protein</fullName>
    </submittedName>
</protein>
<dbReference type="PROSITE" id="PS50893">
    <property type="entry name" value="ABC_TRANSPORTER_2"/>
    <property type="match status" value="1"/>
</dbReference>
<evidence type="ECO:0000313" key="6">
    <source>
        <dbReference type="EMBL" id="RLJ70766.1"/>
    </source>
</evidence>
<proteinExistence type="inferred from homology"/>
<evidence type="ECO:0000256" key="4">
    <source>
        <dbReference type="ARBA" id="ARBA00022840"/>
    </source>
</evidence>
<dbReference type="InterPro" id="IPR027417">
    <property type="entry name" value="P-loop_NTPase"/>
</dbReference>
<sequence>MYVVEAENLSFSYDGKVNTLENVNFKVKKGEFIGIVGPNGAGKTTLFRIILGFLKPTGGKVKLFGTDIKHFKEWNRIGYVPQKLNVEQNFPATVRELLSLVAGRERIKDIADFLHIDFYIDRQFLKLSGGQQQLVLLGMAIASEPELLLLDEPTAGLDIHAQMHITQILRELSTNEGKTVLMISHDLGLVLKNVDKVLCINRSVHYYGEPDEALDTIEELFGIRRGIKNGTP</sequence>
<evidence type="ECO:0000259" key="5">
    <source>
        <dbReference type="PROSITE" id="PS50893"/>
    </source>
</evidence>
<dbReference type="InterPro" id="IPR003593">
    <property type="entry name" value="AAA+_ATPase"/>
</dbReference>
<dbReference type="Pfam" id="PF00005">
    <property type="entry name" value="ABC_tran"/>
    <property type="match status" value="1"/>
</dbReference>
<keyword evidence="4 6" id="KW-0067">ATP-binding</keyword>
<dbReference type="AlphaFoldDB" id="A0A497XP70"/>
<organism evidence="6 7">
    <name type="scientific">Hydrogenivirga caldilitoris</name>
    <dbReference type="NCBI Taxonomy" id="246264"/>
    <lineage>
        <taxon>Bacteria</taxon>
        <taxon>Pseudomonadati</taxon>
        <taxon>Aquificota</taxon>
        <taxon>Aquificia</taxon>
        <taxon>Aquificales</taxon>
        <taxon>Aquificaceae</taxon>
        <taxon>Hydrogenivirga</taxon>
    </lineage>
</organism>
<dbReference type="PANTHER" id="PTHR42734">
    <property type="entry name" value="METAL TRANSPORT SYSTEM ATP-BINDING PROTEIN TM_0124-RELATED"/>
    <property type="match status" value="1"/>
</dbReference>
<evidence type="ECO:0000256" key="2">
    <source>
        <dbReference type="ARBA" id="ARBA00022448"/>
    </source>
</evidence>
<feature type="domain" description="ABC transporter" evidence="5">
    <location>
        <begin position="4"/>
        <end position="226"/>
    </location>
</feature>
<keyword evidence="3" id="KW-0547">Nucleotide-binding</keyword>
<comment type="caution">
    <text evidence="6">The sequence shown here is derived from an EMBL/GenBank/DDBJ whole genome shotgun (WGS) entry which is preliminary data.</text>
</comment>
<dbReference type="SMART" id="SM00382">
    <property type="entry name" value="AAA"/>
    <property type="match status" value="1"/>
</dbReference>
<accession>A0A497XP70</accession>
<evidence type="ECO:0000313" key="7">
    <source>
        <dbReference type="Proteomes" id="UP000267841"/>
    </source>
</evidence>
<evidence type="ECO:0000256" key="1">
    <source>
        <dbReference type="ARBA" id="ARBA00005417"/>
    </source>
</evidence>